<dbReference type="Gene3D" id="2.150.10.10">
    <property type="entry name" value="Serralysin-like metalloprotease, C-terminal"/>
    <property type="match status" value="6"/>
</dbReference>
<dbReference type="CDD" id="cd11304">
    <property type="entry name" value="Cadherin_repeat"/>
    <property type="match status" value="1"/>
</dbReference>
<dbReference type="RefSeq" id="WP_199462728.1">
    <property type="nucleotide sequence ID" value="NZ_JAEMUH010000009.1"/>
</dbReference>
<evidence type="ECO:0000256" key="3">
    <source>
        <dbReference type="ARBA" id="ARBA00022837"/>
    </source>
</evidence>
<proteinExistence type="predicted"/>
<protein>
    <submittedName>
        <fullName evidence="5">Cadherin domain-containing protein</fullName>
    </submittedName>
</protein>
<dbReference type="InterPro" id="IPR015919">
    <property type="entry name" value="Cadherin-like_sf"/>
</dbReference>
<dbReference type="InterPro" id="IPR002126">
    <property type="entry name" value="Cadherin-like_dom"/>
</dbReference>
<dbReference type="PRINTS" id="PR00313">
    <property type="entry name" value="CABNDNGRPT"/>
</dbReference>
<keyword evidence="6" id="KW-1185">Reference proteome</keyword>
<dbReference type="InterPro" id="IPR001343">
    <property type="entry name" value="Hemolysn_Ca-bd"/>
</dbReference>
<dbReference type="SUPFAM" id="SSF51120">
    <property type="entry name" value="beta-Roll"/>
    <property type="match status" value="3"/>
</dbReference>
<evidence type="ECO:0000313" key="6">
    <source>
        <dbReference type="Proteomes" id="UP000598488"/>
    </source>
</evidence>
<dbReference type="PROSITE" id="PS50268">
    <property type="entry name" value="CADHERIN_2"/>
    <property type="match status" value="1"/>
</dbReference>
<dbReference type="InterPro" id="IPR050557">
    <property type="entry name" value="RTX_toxin/Mannuronan_C5-epim"/>
</dbReference>
<gene>
    <name evidence="5" type="ORF">JHD44_10590</name>
</gene>
<dbReference type="PANTHER" id="PTHR38340:SF1">
    <property type="entry name" value="S-LAYER PROTEIN"/>
    <property type="match status" value="1"/>
</dbReference>
<dbReference type="EMBL" id="JAEMUH010000009">
    <property type="protein sequence ID" value="MBJ7551130.1"/>
    <property type="molecule type" value="Genomic_DNA"/>
</dbReference>
<comment type="subcellular location">
    <subcellularLocation>
        <location evidence="1">Secreted</location>
    </subcellularLocation>
</comment>
<dbReference type="InterPro" id="IPR011049">
    <property type="entry name" value="Serralysin-like_metalloprot_C"/>
</dbReference>
<dbReference type="Proteomes" id="UP000598488">
    <property type="component" value="Unassembled WGS sequence"/>
</dbReference>
<dbReference type="PANTHER" id="PTHR38340">
    <property type="entry name" value="S-LAYER PROTEIN"/>
    <property type="match status" value="1"/>
</dbReference>
<dbReference type="SUPFAM" id="SSF49313">
    <property type="entry name" value="Cadherin-like"/>
    <property type="match status" value="1"/>
</dbReference>
<dbReference type="SMART" id="SM00112">
    <property type="entry name" value="CA"/>
    <property type="match status" value="1"/>
</dbReference>
<dbReference type="Pfam" id="PF00028">
    <property type="entry name" value="Cadherin"/>
    <property type="match status" value="1"/>
</dbReference>
<dbReference type="Pfam" id="PF00353">
    <property type="entry name" value="HemolysinCabind"/>
    <property type="match status" value="8"/>
</dbReference>
<dbReference type="Gene3D" id="2.60.40.60">
    <property type="entry name" value="Cadherins"/>
    <property type="match status" value="1"/>
</dbReference>
<evidence type="ECO:0000256" key="2">
    <source>
        <dbReference type="ARBA" id="ARBA00022525"/>
    </source>
</evidence>
<evidence type="ECO:0000256" key="1">
    <source>
        <dbReference type="ARBA" id="ARBA00004613"/>
    </source>
</evidence>
<sequence>MSGVWNYNPDANQDGIGDGLTSLYVSGATVSTTDWTTTDVVIDISGSSWRINGVVLTGSPGGGSTPTNTTWDYLYIDNSSATTGTINFVGGDQTDTVIATANNDTLSGGAGSDTLYGYTGDDSIIGGTGNDSLVGVNGNDSLFGGDGDDTLKGGGDDDWLFGGDGNDTLSGGTGTNTIDGGDGNDFIVLNSSSINNVTGGLGNDTVSAGNGNDTIDGGAGDDSILGQGGNDSILGGDGSDTINGGSADDILYGGAGDDVLSGGVGSDILSGEDGNDSLLGSLGNDSIYGGLGNDYLNGGTDNDVLWGGDGNDVLLGGPGNDILYGESGDDTLSGGSGLDSLTGGDGNDTFTDSATDFNGDTITDFAMGDSIIVMGADLSSLNNSVASNTLNLGSGNTLNLLGITSSSGSFSAVYDSVSGNTTITLVETKQDTTNYAPVITSNGGVDNPSITVSENGTYVTTVKATDANNLTYSLTSGADRSLFTINSTTGELSFKTAPDFESPTDANKNNVYIVQVTVTDDGEGALKDVQTFAITVSDVDDTTTQVNTTDGVNVTTVTNSNGSQTTTVPIVSSTREDDTQTQNRNLADIVLAEDDDGGALLSVSLPTGAGLTSQGPSNTQTITVASGTLISSISTHASDDLEDELIASAQSYLDSLDEGTQVLVRTITPELSSDISADDTILISGTSGRQEALVIDVSSLPQGTKLKLDDIDFVTIVGDADARGGLGANIVTADDGSQFIVLGEDDDELHAGGGSDTIGSLGGNDLVDGGAGNDTVFGGAGQDTLAGGEGNDELNGGFGFDTAELIGNRDDYNISVEQDHIVLSHKTNGETTSIVDVELLEFDDSQLYVAGNEAEAIGQYLVSTWLGRNLTAEEVAILQSEAWQNTSTSNLDIVDTFRSVSGSSSLNSMSDDELLAGFSDSEDILITSSNRFLNGSDLDEQRYLNFGLGLEVDGGAGFDVMQYAGSQDDLAIEEVDGLLQITQYQDGSMINLSNVEMIAFDDGDNLMVAQTPEETVLGGLFTIFLGRSASLEEWSIGTELLEAGETHHEAILKWFEDQAGLNAQSDTQDTISTFYQNILGRDPTALELAGYESRLDEGSTSYGWIGVEIALTDEAAENFANLVSLYDWV</sequence>
<dbReference type="InterPro" id="IPR018511">
    <property type="entry name" value="Hemolysin-typ_Ca-bd_CS"/>
</dbReference>
<comment type="caution">
    <text evidence="5">The sequence shown here is derived from an EMBL/GenBank/DDBJ whole genome shotgun (WGS) entry which is preliminary data.</text>
</comment>
<dbReference type="PROSITE" id="PS00330">
    <property type="entry name" value="HEMOLYSIN_CALCIUM"/>
    <property type="match status" value="5"/>
</dbReference>
<reference evidence="5 6" key="1">
    <citation type="submission" date="2020-12" db="EMBL/GenBank/DDBJ databases">
        <title>Comparative genome analysis of fungal antagonists Marinomonas ostreistagni 398 and M. spartinae 468.</title>
        <authorList>
            <person name="Fields J.L."/>
            <person name="Mavrodi O.V."/>
            <person name="Biber P.D."/>
            <person name="Indest K.J."/>
            <person name="Mavrodi D.V."/>
        </authorList>
    </citation>
    <scope>NUCLEOTIDE SEQUENCE [LARGE SCALE GENOMIC DNA]</scope>
    <source>
        <strain evidence="5 6">USM7</strain>
    </source>
</reference>
<name>A0ABS0ZBU0_9GAMM</name>
<keyword evidence="3" id="KW-0106">Calcium</keyword>
<evidence type="ECO:0000313" key="5">
    <source>
        <dbReference type="EMBL" id="MBJ7551130.1"/>
    </source>
</evidence>
<evidence type="ECO:0000259" key="4">
    <source>
        <dbReference type="PROSITE" id="PS50268"/>
    </source>
</evidence>
<accession>A0ABS0ZBU0</accession>
<feature type="domain" description="Cadherin" evidence="4">
    <location>
        <begin position="456"/>
        <end position="546"/>
    </location>
</feature>
<keyword evidence="2" id="KW-0964">Secreted</keyword>
<organism evidence="5 6">
    <name type="scientific">Marinomonas ostreistagni</name>
    <dbReference type="NCBI Taxonomy" id="359209"/>
    <lineage>
        <taxon>Bacteria</taxon>
        <taxon>Pseudomonadati</taxon>
        <taxon>Pseudomonadota</taxon>
        <taxon>Gammaproteobacteria</taxon>
        <taxon>Oceanospirillales</taxon>
        <taxon>Oceanospirillaceae</taxon>
        <taxon>Marinomonas</taxon>
    </lineage>
</organism>